<evidence type="ECO:0000256" key="2">
    <source>
        <dbReference type="ARBA" id="ARBA00023235"/>
    </source>
</evidence>
<dbReference type="InterPro" id="IPR013785">
    <property type="entry name" value="Aldolase_TIM"/>
</dbReference>
<name>A0A2M7QRL9_9BACT</name>
<dbReference type="PANTHER" id="PTHR21139:SF42">
    <property type="entry name" value="TRIOSEPHOSPHATE ISOMERASE"/>
    <property type="match status" value="1"/>
</dbReference>
<dbReference type="InterPro" id="IPR035990">
    <property type="entry name" value="TIM_sf"/>
</dbReference>
<dbReference type="AlphaFoldDB" id="A0A2M7QRL9"/>
<keyword evidence="3" id="KW-0312">Gluconeogenesis</keyword>
<dbReference type="EC" id="5.3.1.1" evidence="3"/>
<dbReference type="InterPro" id="IPR000652">
    <property type="entry name" value="Triosephosphate_isomerase"/>
</dbReference>
<comment type="pathway">
    <text evidence="3">Carbohydrate biosynthesis; gluconeogenesis.</text>
</comment>
<dbReference type="GO" id="GO:0004807">
    <property type="term" value="F:triose-phosphate isomerase activity"/>
    <property type="evidence" value="ECO:0007669"/>
    <property type="project" value="UniProtKB-EC"/>
</dbReference>
<dbReference type="SUPFAM" id="SSF51351">
    <property type="entry name" value="Triosephosphate isomerase (TIM)"/>
    <property type="match status" value="1"/>
</dbReference>
<keyword evidence="3" id="KW-0324">Glycolysis</keyword>
<dbReference type="UniPathway" id="UPA00109">
    <property type="reaction ID" value="UER00189"/>
</dbReference>
<evidence type="ECO:0000313" key="4">
    <source>
        <dbReference type="EMBL" id="PIY74678.1"/>
    </source>
</evidence>
<accession>A0A2M7QRL9</accession>
<evidence type="ECO:0000256" key="3">
    <source>
        <dbReference type="RuleBase" id="RU363013"/>
    </source>
</evidence>
<dbReference type="GO" id="GO:0046166">
    <property type="term" value="P:glyceraldehyde-3-phosphate biosynthetic process"/>
    <property type="evidence" value="ECO:0007669"/>
    <property type="project" value="TreeGrafter"/>
</dbReference>
<comment type="similarity">
    <text evidence="1 3">Belongs to the triosephosphate isomerase family.</text>
</comment>
<reference evidence="5" key="1">
    <citation type="submission" date="2017-09" db="EMBL/GenBank/DDBJ databases">
        <title>Depth-based differentiation of microbial function through sediment-hosted aquifers and enrichment of novel symbionts in the deep terrestrial subsurface.</title>
        <authorList>
            <person name="Probst A.J."/>
            <person name="Ladd B."/>
            <person name="Jarett J.K."/>
            <person name="Geller-Mcgrath D.E."/>
            <person name="Sieber C.M.K."/>
            <person name="Emerson J.B."/>
            <person name="Anantharaman K."/>
            <person name="Thomas B.C."/>
            <person name="Malmstrom R."/>
            <person name="Stieglmeier M."/>
            <person name="Klingl A."/>
            <person name="Woyke T."/>
            <person name="Ryan C.M."/>
            <person name="Banfield J.F."/>
        </authorList>
    </citation>
    <scope>NUCLEOTIDE SEQUENCE [LARGE SCALE GENOMIC DNA]</scope>
</reference>
<dbReference type="Proteomes" id="UP000229481">
    <property type="component" value="Unassembled WGS sequence"/>
</dbReference>
<protein>
    <recommendedName>
        <fullName evidence="3">Triosephosphate isomerase</fullName>
        <ecNumber evidence="3">5.3.1.1</ecNumber>
    </recommendedName>
</protein>
<dbReference type="GO" id="GO:0019563">
    <property type="term" value="P:glycerol catabolic process"/>
    <property type="evidence" value="ECO:0007669"/>
    <property type="project" value="TreeGrafter"/>
</dbReference>
<dbReference type="CDD" id="cd00311">
    <property type="entry name" value="TIM"/>
    <property type="match status" value="1"/>
</dbReference>
<comment type="subcellular location">
    <subcellularLocation>
        <location evidence="3">Cytoplasm</location>
    </subcellularLocation>
</comment>
<dbReference type="GO" id="GO:0006094">
    <property type="term" value="P:gluconeogenesis"/>
    <property type="evidence" value="ECO:0007669"/>
    <property type="project" value="UniProtKB-UniPathway"/>
</dbReference>
<dbReference type="GO" id="GO:0005829">
    <property type="term" value="C:cytosol"/>
    <property type="evidence" value="ECO:0007669"/>
    <property type="project" value="TreeGrafter"/>
</dbReference>
<gene>
    <name evidence="4" type="ORF">COY85_02520</name>
</gene>
<dbReference type="PANTHER" id="PTHR21139">
    <property type="entry name" value="TRIOSEPHOSPHATE ISOMERASE"/>
    <property type="match status" value="1"/>
</dbReference>
<evidence type="ECO:0000313" key="5">
    <source>
        <dbReference type="Proteomes" id="UP000229481"/>
    </source>
</evidence>
<dbReference type="UniPathway" id="UPA00138"/>
<keyword evidence="3" id="KW-0963">Cytoplasm</keyword>
<comment type="catalytic activity">
    <reaction evidence="3">
        <text>D-glyceraldehyde 3-phosphate = dihydroxyacetone phosphate</text>
        <dbReference type="Rhea" id="RHEA:18585"/>
        <dbReference type="ChEBI" id="CHEBI:57642"/>
        <dbReference type="ChEBI" id="CHEBI:59776"/>
        <dbReference type="EC" id="5.3.1.1"/>
    </reaction>
</comment>
<sequence>MLKDLGCDYVILGHSERRKYLKETDEMINKKIKTALKSDLTPILCIENISQLKKGTKDLLRKEQKKLIIAYEPVFAIGTGKPCTPEKAKEMKTAIKKIINKDISIIYGGSVNSQNAADYIKMAGFQGLLVGGASLNPAEFIKVVKNVARACPVVELRSLRDCAPKLF</sequence>
<comment type="pathway">
    <text evidence="3">Carbohydrate degradation; glycolysis; D-glyceraldehyde 3-phosphate from glycerone phosphate: step 1/1.</text>
</comment>
<comment type="caution">
    <text evidence="4">The sequence shown here is derived from an EMBL/GenBank/DDBJ whole genome shotgun (WGS) entry which is preliminary data.</text>
</comment>
<organism evidence="4 5">
    <name type="scientific">Candidatus Portnoybacteria bacterium CG_4_10_14_0_8_um_filter_40_50</name>
    <dbReference type="NCBI Taxonomy" id="1974800"/>
    <lineage>
        <taxon>Bacteria</taxon>
        <taxon>Candidatus Portnoyibacteriota</taxon>
    </lineage>
</organism>
<dbReference type="GO" id="GO:0006096">
    <property type="term" value="P:glycolytic process"/>
    <property type="evidence" value="ECO:0007669"/>
    <property type="project" value="UniProtKB-UniPathway"/>
</dbReference>
<comment type="subunit">
    <text evidence="3">Homodimer.</text>
</comment>
<evidence type="ECO:0000256" key="1">
    <source>
        <dbReference type="ARBA" id="ARBA00007422"/>
    </source>
</evidence>
<dbReference type="Pfam" id="PF00121">
    <property type="entry name" value="TIM"/>
    <property type="match status" value="1"/>
</dbReference>
<dbReference type="PROSITE" id="PS51440">
    <property type="entry name" value="TIM_2"/>
    <property type="match status" value="1"/>
</dbReference>
<proteinExistence type="inferred from homology"/>
<dbReference type="Gene3D" id="3.20.20.70">
    <property type="entry name" value="Aldolase class I"/>
    <property type="match status" value="1"/>
</dbReference>
<keyword evidence="2 3" id="KW-0413">Isomerase</keyword>
<dbReference type="EMBL" id="PFLK01000061">
    <property type="protein sequence ID" value="PIY74678.1"/>
    <property type="molecule type" value="Genomic_DNA"/>
</dbReference>